<feature type="binding site" evidence="10 13">
    <location>
        <position position="43"/>
    </location>
    <ligand>
        <name>a divalent metal cation</name>
        <dbReference type="ChEBI" id="CHEBI:60240"/>
    </ligand>
</feature>
<feature type="binding site" evidence="10 14">
    <location>
        <begin position="150"/>
        <end position="153"/>
    </location>
    <ligand>
        <name>substrate</name>
    </ligand>
</feature>
<organism evidence="15 16">
    <name type="scientific">Prauserella isguenensis</name>
    <dbReference type="NCBI Taxonomy" id="1470180"/>
    <lineage>
        <taxon>Bacteria</taxon>
        <taxon>Bacillati</taxon>
        <taxon>Actinomycetota</taxon>
        <taxon>Actinomycetes</taxon>
        <taxon>Pseudonocardiales</taxon>
        <taxon>Pseudonocardiaceae</taxon>
        <taxon>Prauserella</taxon>
    </lineage>
</organism>
<dbReference type="PROSITE" id="PS01085">
    <property type="entry name" value="RIBUL_P_3_EPIMER_1"/>
    <property type="match status" value="1"/>
</dbReference>
<feature type="binding site" evidence="14">
    <location>
        <position position="185"/>
    </location>
    <ligand>
        <name>substrate</name>
    </ligand>
</feature>
<dbReference type="Gene3D" id="3.20.20.70">
    <property type="entry name" value="Aldolase class I"/>
    <property type="match status" value="1"/>
</dbReference>
<dbReference type="GO" id="GO:0005737">
    <property type="term" value="C:cytoplasm"/>
    <property type="evidence" value="ECO:0007669"/>
    <property type="project" value="UniProtKB-ARBA"/>
</dbReference>
<keyword evidence="13" id="KW-0170">Cobalt</keyword>
<dbReference type="GO" id="GO:0019323">
    <property type="term" value="P:pentose catabolic process"/>
    <property type="evidence" value="ECO:0007669"/>
    <property type="project" value="UniProtKB-UniRule"/>
</dbReference>
<evidence type="ECO:0000256" key="4">
    <source>
        <dbReference type="ARBA" id="ARBA00001947"/>
    </source>
</evidence>
<protein>
    <recommendedName>
        <fullName evidence="7 10">Ribulose-phosphate 3-epimerase</fullName>
        <ecNumber evidence="7 10">5.1.3.1</ecNumber>
    </recommendedName>
</protein>
<dbReference type="NCBIfam" id="NF004076">
    <property type="entry name" value="PRK05581.1-4"/>
    <property type="match status" value="1"/>
</dbReference>
<dbReference type="EC" id="5.1.3.1" evidence="7 10"/>
<dbReference type="PANTHER" id="PTHR11749">
    <property type="entry name" value="RIBULOSE-5-PHOSPHATE-3-EPIMERASE"/>
    <property type="match status" value="1"/>
</dbReference>
<evidence type="ECO:0000256" key="5">
    <source>
        <dbReference type="ARBA" id="ARBA00001954"/>
    </source>
</evidence>
<keyword evidence="13" id="KW-0464">Manganese</keyword>
<sequence length="232" mass="24506">MASQSLRPLIAPSILSADFARLGEEVAAVARDGETRADWVHVDVMDNHFVPNLTLGLPVVESLRKVADVPLDCHLMIENPDKWAPGYAEAGAYNVTVHAEAAHDPVMLAKNLRAAGAKAGLSVKPGTPLEGHLDTLKHYDTLLVMSVEPGFGGQSFIPDVLEKVRTARRLVDTGHLRLVVEIDGGINADTIEQAAEAGVDCFVAGSAVYGAEDPGRAVAALRDQAAGARPAH</sequence>
<dbReference type="Proteomes" id="UP000550714">
    <property type="component" value="Unassembled WGS sequence"/>
</dbReference>
<accession>A0A839S049</accession>
<evidence type="ECO:0000256" key="2">
    <source>
        <dbReference type="ARBA" id="ARBA00001936"/>
    </source>
</evidence>
<comment type="cofactor">
    <cofactor evidence="3">
        <name>Co(2+)</name>
        <dbReference type="ChEBI" id="CHEBI:48828"/>
    </cofactor>
</comment>
<dbReference type="GO" id="GO:0046872">
    <property type="term" value="F:metal ion binding"/>
    <property type="evidence" value="ECO:0007669"/>
    <property type="project" value="UniProtKB-UniRule"/>
</dbReference>
<keyword evidence="9 10" id="KW-0413">Isomerase</keyword>
<comment type="cofactor">
    <cofactor evidence="5">
        <name>Fe(2+)</name>
        <dbReference type="ChEBI" id="CHEBI:29033"/>
    </cofactor>
</comment>
<proteinExistence type="inferred from homology"/>
<evidence type="ECO:0000256" key="12">
    <source>
        <dbReference type="PIRSR" id="PIRSR001461-1"/>
    </source>
</evidence>
<dbReference type="GO" id="GO:0004750">
    <property type="term" value="F:D-ribulose-phosphate 3-epimerase activity"/>
    <property type="evidence" value="ECO:0007669"/>
    <property type="project" value="UniProtKB-UniRule"/>
</dbReference>
<dbReference type="InterPro" id="IPR000056">
    <property type="entry name" value="Ribul_P_3_epim-like"/>
</dbReference>
<feature type="binding site" evidence="10 14">
    <location>
        <begin position="205"/>
        <end position="206"/>
    </location>
    <ligand>
        <name>substrate</name>
    </ligand>
</feature>
<evidence type="ECO:0000256" key="8">
    <source>
        <dbReference type="ARBA" id="ARBA00022723"/>
    </source>
</evidence>
<dbReference type="FunFam" id="3.20.20.70:FF:000004">
    <property type="entry name" value="Ribulose-phosphate 3-epimerase"/>
    <property type="match status" value="1"/>
</dbReference>
<feature type="binding site" evidence="10 14">
    <location>
        <position position="74"/>
    </location>
    <ligand>
        <name>substrate</name>
    </ligand>
</feature>
<dbReference type="HAMAP" id="MF_02227">
    <property type="entry name" value="RPE"/>
    <property type="match status" value="1"/>
</dbReference>
<dbReference type="AlphaFoldDB" id="A0A839S049"/>
<name>A0A839S049_9PSEU</name>
<evidence type="ECO:0000256" key="1">
    <source>
        <dbReference type="ARBA" id="ARBA00001782"/>
    </source>
</evidence>
<comment type="cofactor">
    <cofactor evidence="10 13">
        <name>a divalent metal cation</name>
        <dbReference type="ChEBI" id="CHEBI:60240"/>
    </cofactor>
    <text evidence="10 13">Binds 1 divalent metal cation per subunit.</text>
</comment>
<dbReference type="SUPFAM" id="SSF51366">
    <property type="entry name" value="Ribulose-phoshate binding barrel"/>
    <property type="match status" value="1"/>
</dbReference>
<comment type="cofactor">
    <cofactor evidence="4">
        <name>Zn(2+)</name>
        <dbReference type="ChEBI" id="CHEBI:29105"/>
    </cofactor>
</comment>
<reference evidence="15 16" key="1">
    <citation type="submission" date="2020-08" db="EMBL/GenBank/DDBJ databases">
        <title>Genomic Encyclopedia of Type Strains, Phase III (KMG-III): the genomes of soil and plant-associated and newly described type strains.</title>
        <authorList>
            <person name="Whitman W."/>
        </authorList>
    </citation>
    <scope>NUCLEOTIDE SEQUENCE [LARGE SCALE GENOMIC DNA]</scope>
    <source>
        <strain evidence="15 16">CECT 8577</strain>
    </source>
</reference>
<keyword evidence="13" id="KW-0862">Zinc</keyword>
<dbReference type="PROSITE" id="PS01086">
    <property type="entry name" value="RIBUL_P_3_EPIMER_2"/>
    <property type="match status" value="1"/>
</dbReference>
<evidence type="ECO:0000256" key="6">
    <source>
        <dbReference type="ARBA" id="ARBA00009541"/>
    </source>
</evidence>
<dbReference type="NCBIfam" id="TIGR01163">
    <property type="entry name" value="rpe"/>
    <property type="match status" value="1"/>
</dbReference>
<comment type="caution">
    <text evidence="15">The sequence shown here is derived from an EMBL/GenBank/DDBJ whole genome shotgun (WGS) entry which is preliminary data.</text>
</comment>
<keyword evidence="10 11" id="KW-0119">Carbohydrate metabolism</keyword>
<comment type="function">
    <text evidence="10">Catalyzes the reversible epimerization of D-ribulose 5-phosphate to D-xylulose 5-phosphate.</text>
</comment>
<keyword evidence="16" id="KW-1185">Reference proteome</keyword>
<evidence type="ECO:0000256" key="13">
    <source>
        <dbReference type="PIRSR" id="PIRSR001461-2"/>
    </source>
</evidence>
<feature type="binding site" evidence="10 13">
    <location>
        <position position="74"/>
    </location>
    <ligand>
        <name>a divalent metal cation</name>
        <dbReference type="ChEBI" id="CHEBI:60240"/>
    </ligand>
</feature>
<comment type="pathway">
    <text evidence="10">Carbohydrate degradation.</text>
</comment>
<dbReference type="CDD" id="cd00429">
    <property type="entry name" value="RPE"/>
    <property type="match status" value="1"/>
</dbReference>
<dbReference type="PIRSF" id="PIRSF001461">
    <property type="entry name" value="RPE"/>
    <property type="match status" value="1"/>
</dbReference>
<feature type="active site" description="Proton acceptor" evidence="10 12">
    <location>
        <position position="43"/>
    </location>
</feature>
<evidence type="ECO:0000256" key="7">
    <source>
        <dbReference type="ARBA" id="ARBA00013188"/>
    </source>
</evidence>
<evidence type="ECO:0000256" key="11">
    <source>
        <dbReference type="PIRNR" id="PIRNR001461"/>
    </source>
</evidence>
<evidence type="ECO:0000256" key="9">
    <source>
        <dbReference type="ARBA" id="ARBA00023235"/>
    </source>
</evidence>
<dbReference type="EMBL" id="JACHWU010000002">
    <property type="protein sequence ID" value="MBB3050713.1"/>
    <property type="molecule type" value="Genomic_DNA"/>
</dbReference>
<evidence type="ECO:0000256" key="3">
    <source>
        <dbReference type="ARBA" id="ARBA00001941"/>
    </source>
</evidence>
<gene>
    <name evidence="10" type="primary">rpe</name>
    <name evidence="15" type="ORF">FHS23_001736</name>
</gene>
<evidence type="ECO:0000313" key="16">
    <source>
        <dbReference type="Proteomes" id="UP000550714"/>
    </source>
</evidence>
<dbReference type="InterPro" id="IPR011060">
    <property type="entry name" value="RibuloseP-bd_barrel"/>
</dbReference>
<feature type="binding site" evidence="10 13">
    <location>
        <position position="41"/>
    </location>
    <ligand>
        <name>a divalent metal cation</name>
        <dbReference type="ChEBI" id="CHEBI:60240"/>
    </ligand>
</feature>
<dbReference type="InterPro" id="IPR013785">
    <property type="entry name" value="Aldolase_TIM"/>
</dbReference>
<feature type="binding site" evidence="10 14">
    <location>
        <position position="13"/>
    </location>
    <ligand>
        <name>substrate</name>
    </ligand>
</feature>
<feature type="binding site" evidence="10 13">
    <location>
        <position position="183"/>
    </location>
    <ligand>
        <name>a divalent metal cation</name>
        <dbReference type="ChEBI" id="CHEBI:60240"/>
    </ligand>
</feature>
<feature type="binding site" evidence="10">
    <location>
        <begin position="183"/>
        <end position="185"/>
    </location>
    <ligand>
        <name>substrate</name>
    </ligand>
</feature>
<dbReference type="GO" id="GO:0006098">
    <property type="term" value="P:pentose-phosphate shunt"/>
    <property type="evidence" value="ECO:0007669"/>
    <property type="project" value="UniProtKB-UniRule"/>
</dbReference>
<comment type="similarity">
    <text evidence="6 10 11">Belongs to the ribulose-phosphate 3-epimerase family.</text>
</comment>
<dbReference type="InterPro" id="IPR026019">
    <property type="entry name" value="Ribul_P_3_epim"/>
</dbReference>
<evidence type="ECO:0000256" key="14">
    <source>
        <dbReference type="PIRSR" id="PIRSR001461-3"/>
    </source>
</evidence>
<comment type="catalytic activity">
    <reaction evidence="1 10 11">
        <text>D-ribulose 5-phosphate = D-xylulose 5-phosphate</text>
        <dbReference type="Rhea" id="RHEA:13677"/>
        <dbReference type="ChEBI" id="CHEBI:57737"/>
        <dbReference type="ChEBI" id="CHEBI:58121"/>
        <dbReference type="EC" id="5.1.3.1"/>
    </reaction>
</comment>
<evidence type="ECO:0000256" key="10">
    <source>
        <dbReference type="HAMAP-Rule" id="MF_02227"/>
    </source>
</evidence>
<keyword evidence="8 10" id="KW-0479">Metal-binding</keyword>
<comment type="cofactor">
    <cofactor evidence="2">
        <name>Mn(2+)</name>
        <dbReference type="ChEBI" id="CHEBI:29035"/>
    </cofactor>
</comment>
<feature type="active site" description="Proton donor" evidence="10 12">
    <location>
        <position position="183"/>
    </location>
</feature>
<evidence type="ECO:0000313" key="15">
    <source>
        <dbReference type="EMBL" id="MBB3050713.1"/>
    </source>
</evidence>
<dbReference type="Pfam" id="PF00834">
    <property type="entry name" value="Ribul_P_3_epim"/>
    <property type="match status" value="1"/>
</dbReference>